<name>A0AAD3WUZ8_PHODD</name>
<keyword evidence="2" id="KW-0540">Nuclease</keyword>
<dbReference type="Pfam" id="PF14279">
    <property type="entry name" value="HNH_5"/>
    <property type="match status" value="1"/>
</dbReference>
<dbReference type="EMBL" id="VZUQ01000067">
    <property type="protein sequence ID" value="KAB1180103.1"/>
    <property type="molecule type" value="Genomic_DNA"/>
</dbReference>
<reference evidence="2 3" key="1">
    <citation type="submission" date="2019-09" db="EMBL/GenBank/DDBJ databases">
        <title>Photobacterium damselae subsp. damselae CDC-2227-81, a human clinical isolate.</title>
        <authorList>
            <person name="Osorio C.R."/>
        </authorList>
    </citation>
    <scope>NUCLEOTIDE SEQUENCE [LARGE SCALE GENOMIC DNA]</scope>
    <source>
        <strain evidence="2 3">CDC-2227-81</strain>
    </source>
</reference>
<dbReference type="Proteomes" id="UP000480943">
    <property type="component" value="Unassembled WGS sequence"/>
</dbReference>
<gene>
    <name evidence="2" type="ORF">F6450_11830</name>
</gene>
<evidence type="ECO:0000313" key="2">
    <source>
        <dbReference type="EMBL" id="KAB1180103.1"/>
    </source>
</evidence>
<comment type="caution">
    <text evidence="2">The sequence shown here is derived from an EMBL/GenBank/DDBJ whole genome shotgun (WGS) entry which is preliminary data.</text>
</comment>
<protein>
    <submittedName>
        <fullName evidence="2">HNH endonuclease</fullName>
    </submittedName>
</protein>
<feature type="domain" description="HNH endonuclease 5" evidence="1">
    <location>
        <begin position="13"/>
        <end position="44"/>
    </location>
</feature>
<evidence type="ECO:0000313" key="3">
    <source>
        <dbReference type="Proteomes" id="UP000480943"/>
    </source>
</evidence>
<dbReference type="CDD" id="cd00085">
    <property type="entry name" value="HNHc"/>
    <property type="match status" value="1"/>
</dbReference>
<dbReference type="Gene3D" id="1.10.30.50">
    <property type="match status" value="1"/>
</dbReference>
<organism evidence="2 3">
    <name type="scientific">Photobacterium damselae subsp. damselae</name>
    <name type="common">Listonella damsela</name>
    <dbReference type="NCBI Taxonomy" id="85581"/>
    <lineage>
        <taxon>Bacteria</taxon>
        <taxon>Pseudomonadati</taxon>
        <taxon>Pseudomonadota</taxon>
        <taxon>Gammaproteobacteria</taxon>
        <taxon>Vibrionales</taxon>
        <taxon>Vibrionaceae</taxon>
        <taxon>Photobacterium</taxon>
    </lineage>
</organism>
<sequence>MLFMLMFTLSLDNHANYDHMVALANCGFNDVSNIQLLCKECNQIGKRAGEAVTSTLYQNWY</sequence>
<proteinExistence type="predicted"/>
<dbReference type="InterPro" id="IPR029471">
    <property type="entry name" value="HNH_5"/>
</dbReference>
<dbReference type="InterPro" id="IPR003615">
    <property type="entry name" value="HNH_nuc"/>
</dbReference>
<evidence type="ECO:0000259" key="1">
    <source>
        <dbReference type="Pfam" id="PF14279"/>
    </source>
</evidence>
<dbReference type="AlphaFoldDB" id="A0AAD3WUZ8"/>
<accession>A0AAD3WUZ8</accession>
<dbReference type="GO" id="GO:0004519">
    <property type="term" value="F:endonuclease activity"/>
    <property type="evidence" value="ECO:0007669"/>
    <property type="project" value="UniProtKB-KW"/>
</dbReference>
<keyword evidence="2" id="KW-0378">Hydrolase</keyword>
<keyword evidence="2" id="KW-0255">Endonuclease</keyword>